<dbReference type="Proteomes" id="UP000676967">
    <property type="component" value="Chromosome"/>
</dbReference>
<protein>
    <submittedName>
        <fullName evidence="2">Uncharacterized protein</fullName>
    </submittedName>
</protein>
<name>A0ABM7LQ09_9ACTN</name>
<feature type="region of interest" description="Disordered" evidence="1">
    <location>
        <begin position="1"/>
        <end position="126"/>
    </location>
</feature>
<evidence type="ECO:0000313" key="2">
    <source>
        <dbReference type="EMBL" id="BCJ41366.1"/>
    </source>
</evidence>
<gene>
    <name evidence="2" type="ORF">Aiant_20230</name>
</gene>
<accession>A0ABM7LQ09</accession>
<sequence>MPHATVGTPLADVPLSAAGLPADGEDDDDRRYRYAGGPGRCAANTRPVPGQTVTGMRVPNRAAANTRPVPDQTVTDMRVPNRAAANTRPVPGQTATDMRVPNRAAADMRATPTPARGLRRTGSHHRRARFWSPLDWY</sequence>
<keyword evidence="3" id="KW-1185">Reference proteome</keyword>
<proteinExistence type="predicted"/>
<dbReference type="EMBL" id="AP023356">
    <property type="protein sequence ID" value="BCJ41366.1"/>
    <property type="molecule type" value="Genomic_DNA"/>
</dbReference>
<feature type="compositionally biased region" description="Basic residues" evidence="1">
    <location>
        <begin position="117"/>
        <end position="126"/>
    </location>
</feature>
<evidence type="ECO:0000313" key="3">
    <source>
        <dbReference type="Proteomes" id="UP000676967"/>
    </source>
</evidence>
<dbReference type="RefSeq" id="WP_189336583.1">
    <property type="nucleotide sequence ID" value="NZ_AP023356.1"/>
</dbReference>
<reference evidence="2 3" key="1">
    <citation type="submission" date="2020-08" db="EMBL/GenBank/DDBJ databases">
        <title>Whole genome shotgun sequence of Actinoplanes ianthinogenes NBRC 13996.</title>
        <authorList>
            <person name="Komaki H."/>
            <person name="Tamura T."/>
        </authorList>
    </citation>
    <scope>NUCLEOTIDE SEQUENCE [LARGE SCALE GENOMIC DNA]</scope>
    <source>
        <strain evidence="2 3">NBRC 13996</strain>
    </source>
</reference>
<evidence type="ECO:0000256" key="1">
    <source>
        <dbReference type="SAM" id="MobiDB-lite"/>
    </source>
</evidence>
<organism evidence="2 3">
    <name type="scientific">Actinoplanes ianthinogenes</name>
    <dbReference type="NCBI Taxonomy" id="122358"/>
    <lineage>
        <taxon>Bacteria</taxon>
        <taxon>Bacillati</taxon>
        <taxon>Actinomycetota</taxon>
        <taxon>Actinomycetes</taxon>
        <taxon>Micromonosporales</taxon>
        <taxon>Micromonosporaceae</taxon>
        <taxon>Actinoplanes</taxon>
    </lineage>
</organism>